<dbReference type="PANTHER" id="PTHR30203">
    <property type="entry name" value="OUTER MEMBRANE CATION EFFLUX PROTEIN"/>
    <property type="match status" value="1"/>
</dbReference>
<dbReference type="PANTHER" id="PTHR30203:SF24">
    <property type="entry name" value="BLR4935 PROTEIN"/>
    <property type="match status" value="1"/>
</dbReference>
<keyword evidence="2" id="KW-0732">Signal</keyword>
<accession>B0SUY4</accession>
<feature type="chain" id="PRO_5002755168" evidence="2">
    <location>
        <begin position="20"/>
        <end position="407"/>
    </location>
</feature>
<sequence precursor="true">MRFILLLAGSLSLASAAQAGPLTFEAAQRLALQSPALDGTAADLEAAKAQGRAAGKLPDPRLRLGLDNAPISGPPAGTFGGDSMTMVSVGLMQDRPSAAKREAARRAASAEVSTAGARQALVARETRLAVALAWIDLYYTDQKLAALAAVEKAITPLRDTTPAALTAGDARPGQTLEAQQKLALLADRRSELLADRARAAAELTRWTGEPGPQPIGPAPDFPIDPETLRAGLPNHPSLMALDAARQMAGAQLAQARAEAHPDTSWDIAYQKRDGAYGDMVSLGVTFGLPLFGQSRREPLIAAQSARVRGAESQKAAGARQLLAALESDLADHQMHHEQLARAQETLAPLAQQRADLETASYGAGRASLTDVLGALLDLAETKLSILDRQALVTRDSAKINLTYGTAS</sequence>
<dbReference type="OrthoDB" id="7616531at2"/>
<evidence type="ECO:0000256" key="2">
    <source>
        <dbReference type="SAM" id="SignalP"/>
    </source>
</evidence>
<dbReference type="InterPro" id="IPR003423">
    <property type="entry name" value="OMP_efflux"/>
</dbReference>
<dbReference type="EMBL" id="CP000927">
    <property type="protein sequence ID" value="ABZ71453.1"/>
    <property type="molecule type" value="Genomic_DNA"/>
</dbReference>
<dbReference type="SUPFAM" id="SSF56954">
    <property type="entry name" value="Outer membrane efflux proteins (OEP)"/>
    <property type="match status" value="1"/>
</dbReference>
<evidence type="ECO:0000313" key="3">
    <source>
        <dbReference type="EMBL" id="ABZ71453.1"/>
    </source>
</evidence>
<gene>
    <name evidence="3" type="ordered locus">Caul_2326</name>
</gene>
<dbReference type="eggNOG" id="COG1538">
    <property type="taxonomic scope" value="Bacteria"/>
</dbReference>
<evidence type="ECO:0000256" key="1">
    <source>
        <dbReference type="ARBA" id="ARBA00007613"/>
    </source>
</evidence>
<dbReference type="GO" id="GO:0015562">
    <property type="term" value="F:efflux transmembrane transporter activity"/>
    <property type="evidence" value="ECO:0007669"/>
    <property type="project" value="InterPro"/>
</dbReference>
<proteinExistence type="inferred from homology"/>
<feature type="signal peptide" evidence="2">
    <location>
        <begin position="1"/>
        <end position="19"/>
    </location>
</feature>
<comment type="similarity">
    <text evidence="1">Belongs to the outer membrane factor (OMF) (TC 1.B.17) family.</text>
</comment>
<reference evidence="3" key="1">
    <citation type="submission" date="2008-01" db="EMBL/GenBank/DDBJ databases">
        <title>Complete sequence of chromosome of Caulobacter sp. K31.</title>
        <authorList>
            <consortium name="US DOE Joint Genome Institute"/>
            <person name="Copeland A."/>
            <person name="Lucas S."/>
            <person name="Lapidus A."/>
            <person name="Barry K."/>
            <person name="Glavina del Rio T."/>
            <person name="Dalin E."/>
            <person name="Tice H."/>
            <person name="Pitluck S."/>
            <person name="Bruce D."/>
            <person name="Goodwin L."/>
            <person name="Thompson L.S."/>
            <person name="Brettin T."/>
            <person name="Detter J.C."/>
            <person name="Han C."/>
            <person name="Schmutz J."/>
            <person name="Larimer F."/>
            <person name="Land M."/>
            <person name="Hauser L."/>
            <person name="Kyrpides N."/>
            <person name="Kim E."/>
            <person name="Stephens C."/>
            <person name="Richardson P."/>
        </authorList>
    </citation>
    <scope>NUCLEOTIDE SEQUENCE [LARGE SCALE GENOMIC DNA]</scope>
    <source>
        <strain evidence="3">K31</strain>
    </source>
</reference>
<dbReference type="InterPro" id="IPR010131">
    <property type="entry name" value="MdtP/NodT-like"/>
</dbReference>
<dbReference type="HOGENOM" id="CLU_012817_15_1_5"/>
<name>B0SUY4_CAUSK</name>
<dbReference type="AlphaFoldDB" id="B0SUY4"/>
<protein>
    <submittedName>
        <fullName evidence="3">Outer membrane efflux protein</fullName>
    </submittedName>
</protein>
<dbReference type="STRING" id="366602.Caul_2326"/>
<dbReference type="Pfam" id="PF02321">
    <property type="entry name" value="OEP"/>
    <property type="match status" value="1"/>
</dbReference>
<organism evidence="3">
    <name type="scientific">Caulobacter sp. (strain K31)</name>
    <dbReference type="NCBI Taxonomy" id="366602"/>
    <lineage>
        <taxon>Bacteria</taxon>
        <taxon>Pseudomonadati</taxon>
        <taxon>Pseudomonadota</taxon>
        <taxon>Alphaproteobacteria</taxon>
        <taxon>Caulobacterales</taxon>
        <taxon>Caulobacteraceae</taxon>
        <taxon>Caulobacter</taxon>
    </lineage>
</organism>
<dbReference type="Gene3D" id="1.20.1600.10">
    <property type="entry name" value="Outer membrane efflux proteins (OEP)"/>
    <property type="match status" value="1"/>
</dbReference>
<dbReference type="KEGG" id="cak:Caul_2326"/>